<evidence type="ECO:0000313" key="4">
    <source>
        <dbReference type="EMBL" id="ACZ31060.1"/>
    </source>
</evidence>
<keyword evidence="2" id="KW-0067">ATP-binding</keyword>
<evidence type="ECO:0000256" key="1">
    <source>
        <dbReference type="ARBA" id="ARBA00022741"/>
    </source>
</evidence>
<dbReference type="Proteomes" id="UP000002255">
    <property type="component" value="Chromosome"/>
</dbReference>
<sequence>MRSPGQRAGALLPIVEPVHGTGGLLGREDERTRLAEVIGAARNGHGSALVVVGEPGIGKTALLRDAAQLTQLRAVRLDGYESESAMPYAAIERLTGLLRGHLADIPDRQRQTLDIASGAVDGPAPDRFLVGLGVLSLLAAAGTGQALLCTVDDAHLLDPESLAVLAFVARRLGAEHVAVVLAGRDEADLVATLAGVPVLELAGLAPEPAVALLNLSTNEPFSPTAATAIVRATGGNPLALVDLAVDPLLRELTDLGLGPDPVPIGRHLEAHYLRRVMQLPGESQRWLLLAAADSTGNPELLEDAGARLALDPARGDDAEAAGLVRLEPMVRFRHPLVRSAVYSSASLGERRRAHGALAVAAGKLGLVEAEAWHASRAVTGTDAEVAERLVHAADLAARRGGSASRASILARAARLTPAGALHDERQVEAAEAALEAGAADVAGRLLADVRDADLDRVVRGRAILVRSAVALFVADPAGVRAATTEQLRAADAFRGHDTAREQQALLEAFERCLSAERLVDGTTLDSLGRRMARGASGDDPASRILRGIAAMVLESYAAALGPARDAFAALLGLPDEILRRSGTLIASIGAFLWDDVGRAAGLTRARRAAQEMGDLQRLDTLLWVSALAELCGGSVERARGFDDAVREVRKAMGYDGENVVNGAVLSWTGASFELVAAIADGANATGFGGVGSSTTCALAVRDLAARDYGAARERLHPIVVLDPFLQTTPLFLADHAEAATRSGHVEEAKRSARTLAEMAGVNGSAWCRGVAERALALTGDGEVEQHYRASVEALASTGAVVELARSHLVYGEWLRRARRRREAVAQLRLARDHFDRSGAAVFLPRTLAELEAAGVTEDVAAHGDALDLTTQERTVARLAAAGRTNAEIGANLFISPNTVDYHLRKVFQKLGITSRRQLAEHLGGEGR</sequence>
<dbReference type="Pfam" id="PF00196">
    <property type="entry name" value="GerE"/>
    <property type="match status" value="1"/>
</dbReference>
<dbReference type="InterPro" id="IPR016032">
    <property type="entry name" value="Sig_transdc_resp-reg_C-effctor"/>
</dbReference>
<dbReference type="InterPro" id="IPR027417">
    <property type="entry name" value="P-loop_NTPase"/>
</dbReference>
<dbReference type="AlphaFoldDB" id="D1BTT1"/>
<evidence type="ECO:0000256" key="2">
    <source>
        <dbReference type="ARBA" id="ARBA00022840"/>
    </source>
</evidence>
<feature type="domain" description="HTH luxR-type" evidence="3">
    <location>
        <begin position="861"/>
        <end position="926"/>
    </location>
</feature>
<dbReference type="PANTHER" id="PTHR16305">
    <property type="entry name" value="TESTICULAR SOLUBLE ADENYLYL CYCLASE"/>
    <property type="match status" value="1"/>
</dbReference>
<dbReference type="SUPFAM" id="SSF46894">
    <property type="entry name" value="C-terminal effector domain of the bipartite response regulators"/>
    <property type="match status" value="1"/>
</dbReference>
<evidence type="ECO:0000313" key="5">
    <source>
        <dbReference type="Proteomes" id="UP000002255"/>
    </source>
</evidence>
<protein>
    <submittedName>
        <fullName evidence="4">Transcriptional regulator, LuxR family</fullName>
    </submittedName>
</protein>
<dbReference type="GO" id="GO:0006355">
    <property type="term" value="P:regulation of DNA-templated transcription"/>
    <property type="evidence" value="ECO:0007669"/>
    <property type="project" value="InterPro"/>
</dbReference>
<keyword evidence="5" id="KW-1185">Reference proteome</keyword>
<dbReference type="PROSITE" id="PS50043">
    <property type="entry name" value="HTH_LUXR_2"/>
    <property type="match status" value="1"/>
</dbReference>
<dbReference type="eggNOG" id="COG2909">
    <property type="taxonomic scope" value="Bacteria"/>
</dbReference>
<proteinExistence type="predicted"/>
<dbReference type="CDD" id="cd06170">
    <property type="entry name" value="LuxR_C_like"/>
    <property type="match status" value="1"/>
</dbReference>
<dbReference type="GO" id="GO:0005524">
    <property type="term" value="F:ATP binding"/>
    <property type="evidence" value="ECO:0007669"/>
    <property type="project" value="UniProtKB-KW"/>
</dbReference>
<dbReference type="EMBL" id="CP001821">
    <property type="protein sequence ID" value="ACZ31060.1"/>
    <property type="molecule type" value="Genomic_DNA"/>
</dbReference>
<reference evidence="4 5" key="2">
    <citation type="journal article" date="2010" name="Stand. Genomic Sci.">
        <title>Complete genome sequence of Xylanimonas cellulosilytica type strain (XIL07).</title>
        <authorList>
            <person name="Foster B."/>
            <person name="Pukall R."/>
            <person name="Abt B."/>
            <person name="Nolan M."/>
            <person name="Glavina Del Rio T."/>
            <person name="Chen F."/>
            <person name="Lucas S."/>
            <person name="Tice H."/>
            <person name="Pitluck S."/>
            <person name="Cheng J.-F."/>
            <person name="Chertkov O."/>
            <person name="Brettin T."/>
            <person name="Han C."/>
            <person name="Detter J.C."/>
            <person name="Bruce D."/>
            <person name="Goodwin L."/>
            <person name="Ivanova N."/>
            <person name="Mavromatis K."/>
            <person name="Pati A."/>
            <person name="Mikhailova N."/>
            <person name="Chen A."/>
            <person name="Palaniappan K."/>
            <person name="Land M."/>
            <person name="Hauser L."/>
            <person name="Chang Y.-J."/>
            <person name="Jeffries C.D."/>
            <person name="Chain P."/>
            <person name="Rohde M."/>
            <person name="Goeker M."/>
            <person name="Bristow J."/>
            <person name="Eisen J.A."/>
            <person name="Markowitz V."/>
            <person name="Hugenholtz P."/>
            <person name="Kyrpides N.C."/>
            <person name="Klenk H.-P."/>
            <person name="Lapidus A."/>
        </authorList>
    </citation>
    <scope>NUCLEOTIDE SEQUENCE [LARGE SCALE GENOMIC DNA]</scope>
    <source>
        <strain evidence="5">DSM 15894 / CECT 5975 / LMG 20990 / XIL07</strain>
    </source>
</reference>
<name>D1BTT1_XYLCX</name>
<dbReference type="InterPro" id="IPR000792">
    <property type="entry name" value="Tscrpt_reg_LuxR_C"/>
</dbReference>
<dbReference type="HOGENOM" id="CLU_006850_4_1_11"/>
<dbReference type="Gene3D" id="1.10.10.10">
    <property type="entry name" value="Winged helix-like DNA-binding domain superfamily/Winged helix DNA-binding domain"/>
    <property type="match status" value="1"/>
</dbReference>
<dbReference type="InterPro" id="IPR041664">
    <property type="entry name" value="AAA_16"/>
</dbReference>
<reference evidence="5" key="1">
    <citation type="submission" date="2009-11" db="EMBL/GenBank/DDBJ databases">
        <title>The complete chromosome of Xylanimonas cellulosilytica DSM 15894.</title>
        <authorList>
            <consortium name="US DOE Joint Genome Institute (JGI-PGF)"/>
            <person name="Lucas S."/>
            <person name="Copeland A."/>
            <person name="Lapidus A."/>
            <person name="Glavina del Rio T."/>
            <person name="Dalin E."/>
            <person name="Tice H."/>
            <person name="Bruce D."/>
            <person name="Goodwin L."/>
            <person name="Pitluck S."/>
            <person name="Kyrpides N."/>
            <person name="Mavromatis K."/>
            <person name="Ivanova N."/>
            <person name="Mikhailova N."/>
            <person name="Foster B."/>
            <person name="Clum A."/>
            <person name="Brettin T."/>
            <person name="Detter J.C."/>
            <person name="Han C."/>
            <person name="Larimer F."/>
            <person name="Land M."/>
            <person name="Hauser L."/>
            <person name="Markowitz V."/>
            <person name="Cheng J.F."/>
            <person name="Hugenholtz P."/>
            <person name="Woyke T."/>
            <person name="Wu D."/>
            <person name="Gehrich-Schroeter G."/>
            <person name="Schneider S."/>
            <person name="Pukall S.R."/>
            <person name="Klenk H.P."/>
            <person name="Eisen J.A."/>
        </authorList>
    </citation>
    <scope>NUCLEOTIDE SEQUENCE [LARGE SCALE GENOMIC DNA]</scope>
    <source>
        <strain evidence="5">DSM 15894 / CECT 5975 / LMG 20990 / XIL07</strain>
    </source>
</reference>
<dbReference type="KEGG" id="xce:Xcel_2041"/>
<keyword evidence="1" id="KW-0547">Nucleotide-binding</keyword>
<dbReference type="SUPFAM" id="SSF52540">
    <property type="entry name" value="P-loop containing nucleoside triphosphate hydrolases"/>
    <property type="match status" value="1"/>
</dbReference>
<evidence type="ECO:0000259" key="3">
    <source>
        <dbReference type="PROSITE" id="PS50043"/>
    </source>
</evidence>
<dbReference type="PANTHER" id="PTHR16305:SF35">
    <property type="entry name" value="TRANSCRIPTIONAL ACTIVATOR DOMAIN"/>
    <property type="match status" value="1"/>
</dbReference>
<organism evidence="4 5">
    <name type="scientific">Xylanimonas cellulosilytica (strain DSM 15894 / JCM 12276 / CECT 5975 / KCTC 9989 / LMG 20990 / NBRC 107835 / XIL07)</name>
    <dbReference type="NCBI Taxonomy" id="446471"/>
    <lineage>
        <taxon>Bacteria</taxon>
        <taxon>Bacillati</taxon>
        <taxon>Actinomycetota</taxon>
        <taxon>Actinomycetes</taxon>
        <taxon>Micrococcales</taxon>
        <taxon>Promicromonosporaceae</taxon>
        <taxon>Xylanimonas</taxon>
    </lineage>
</organism>
<dbReference type="SMART" id="SM00421">
    <property type="entry name" value="HTH_LUXR"/>
    <property type="match status" value="1"/>
</dbReference>
<accession>D1BTT1</accession>
<dbReference type="GO" id="GO:0004016">
    <property type="term" value="F:adenylate cyclase activity"/>
    <property type="evidence" value="ECO:0007669"/>
    <property type="project" value="TreeGrafter"/>
</dbReference>
<dbReference type="PRINTS" id="PR00038">
    <property type="entry name" value="HTHLUXR"/>
</dbReference>
<dbReference type="Gene3D" id="3.40.50.300">
    <property type="entry name" value="P-loop containing nucleotide triphosphate hydrolases"/>
    <property type="match status" value="1"/>
</dbReference>
<dbReference type="GO" id="GO:0003677">
    <property type="term" value="F:DNA binding"/>
    <property type="evidence" value="ECO:0007669"/>
    <property type="project" value="InterPro"/>
</dbReference>
<dbReference type="STRING" id="446471.Xcel_2041"/>
<dbReference type="InterPro" id="IPR036388">
    <property type="entry name" value="WH-like_DNA-bd_sf"/>
</dbReference>
<gene>
    <name evidence="4" type="ordered locus">Xcel_2041</name>
</gene>
<dbReference type="GO" id="GO:0005737">
    <property type="term" value="C:cytoplasm"/>
    <property type="evidence" value="ECO:0007669"/>
    <property type="project" value="TreeGrafter"/>
</dbReference>
<dbReference type="Pfam" id="PF13191">
    <property type="entry name" value="AAA_16"/>
    <property type="match status" value="1"/>
</dbReference>